<dbReference type="KEGG" id="prz:GZH47_27890"/>
<keyword evidence="1" id="KW-0175">Coiled coil</keyword>
<dbReference type="Gene3D" id="2.60.120.1440">
    <property type="match status" value="1"/>
</dbReference>
<feature type="region of interest" description="Disordered" evidence="2">
    <location>
        <begin position="412"/>
        <end position="444"/>
    </location>
</feature>
<dbReference type="Proteomes" id="UP000479114">
    <property type="component" value="Chromosome"/>
</dbReference>
<dbReference type="Pfam" id="PF04773">
    <property type="entry name" value="FecR"/>
    <property type="match status" value="1"/>
</dbReference>
<evidence type="ECO:0000256" key="1">
    <source>
        <dbReference type="SAM" id="Coils"/>
    </source>
</evidence>
<protein>
    <submittedName>
        <fullName evidence="4">FecR domain-containing protein</fullName>
    </submittedName>
</protein>
<gene>
    <name evidence="4" type="ORF">GZH47_27890</name>
</gene>
<dbReference type="InterPro" id="IPR006860">
    <property type="entry name" value="FecR"/>
</dbReference>
<dbReference type="PANTHER" id="PTHR38731">
    <property type="entry name" value="LIPL45-RELATED LIPOPROTEIN-RELATED"/>
    <property type="match status" value="1"/>
</dbReference>
<name>A0A6C0P6N2_9BACL</name>
<proteinExistence type="predicted"/>
<evidence type="ECO:0000259" key="3">
    <source>
        <dbReference type="Pfam" id="PF04773"/>
    </source>
</evidence>
<feature type="domain" description="FecR protein" evidence="3">
    <location>
        <begin position="70"/>
        <end position="174"/>
    </location>
</feature>
<feature type="compositionally biased region" description="Low complexity" evidence="2">
    <location>
        <begin position="422"/>
        <end position="442"/>
    </location>
</feature>
<evidence type="ECO:0000313" key="4">
    <source>
        <dbReference type="EMBL" id="QHW34240.1"/>
    </source>
</evidence>
<feature type="coiled-coil region" evidence="1">
    <location>
        <begin position="328"/>
        <end position="394"/>
    </location>
</feature>
<dbReference type="RefSeq" id="WP_162644232.1">
    <property type="nucleotide sequence ID" value="NZ_CP048286.1"/>
</dbReference>
<keyword evidence="5" id="KW-1185">Reference proteome</keyword>
<accession>A0A6C0P6N2</accession>
<organism evidence="4 5">
    <name type="scientific">Paenibacillus rhizovicinus</name>
    <dbReference type="NCBI Taxonomy" id="2704463"/>
    <lineage>
        <taxon>Bacteria</taxon>
        <taxon>Bacillati</taxon>
        <taxon>Bacillota</taxon>
        <taxon>Bacilli</taxon>
        <taxon>Bacillales</taxon>
        <taxon>Paenibacillaceae</taxon>
        <taxon>Paenibacillus</taxon>
    </lineage>
</organism>
<dbReference type="AlphaFoldDB" id="A0A6C0P6N2"/>
<evidence type="ECO:0000256" key="2">
    <source>
        <dbReference type="SAM" id="MobiDB-lite"/>
    </source>
</evidence>
<evidence type="ECO:0000313" key="5">
    <source>
        <dbReference type="Proteomes" id="UP000479114"/>
    </source>
</evidence>
<dbReference type="PANTHER" id="PTHR38731:SF1">
    <property type="entry name" value="FECR PROTEIN DOMAIN-CONTAINING PROTEIN"/>
    <property type="match status" value="1"/>
</dbReference>
<dbReference type="EMBL" id="CP048286">
    <property type="protein sequence ID" value="QHW34240.1"/>
    <property type="molecule type" value="Genomic_DNA"/>
</dbReference>
<sequence length="624" mass="66699">MRNSSFRTVIAVICFLLVIGPASLFAGKHASAQIMRVAIVQSLKGSVTVMKSGGAKPFKAFKNMSLNEGDQITTGKDGGAVLELASANADKDTVTIAANSVVDFSKLKDSGGTKTKISIWAGSLWVKVKSVSNASDQFEVETPTSIMGVRGTQFYVGVDPVTGLTQLFLAAGVVESRTNDNRLDESTDAAIDRTQVIYSAQQLAEYMDADGIHTQSSIIDLSSFVSNASPDIIRVILSSAQSINEENSRMMEQAKESLGTGTGNGGFGGQTLSQAELERLQQNLNNLVSLIAQEALSQHKIDTSVIDKINEAAGGKLIDLSIAKQLDLTAEERKKQELLEKLLKEKEEQAAREKAAKDALLQKTNAALLAKQKAEELRKQNEQREKELQNAAELAYAQGLSDAELQAFNQNRINNGLPPITPGKSSSNSTGGSTGTTAPQSTAKASLKFSDSALETSPLQAGGPLELNVVFSGFAAAQPILGYQIEVEYDSRLASFDEYRFSYPETALQYRAGAPGFKVKPERTYVTEENSVDDYRIINGTTTSRLIYSVAKFSGDASIVSDGTVMVKLPFLVYPSSGTQAPRAEDLISVPFHIRSIAAIGANGDSIGIAAGPDLTVRVQPMTT</sequence>
<reference evidence="4 5" key="1">
    <citation type="submission" date="2020-02" db="EMBL/GenBank/DDBJ databases">
        <title>Paenibacillus sp. nov., isolated from rhizosphere soil of tomato.</title>
        <authorList>
            <person name="Weon H.-Y."/>
            <person name="Lee S.A."/>
        </authorList>
    </citation>
    <scope>NUCLEOTIDE SEQUENCE [LARGE SCALE GENOMIC DNA]</scope>
    <source>
        <strain evidence="4 5">14171R-81</strain>
    </source>
</reference>